<dbReference type="GO" id="GO:0016787">
    <property type="term" value="F:hydrolase activity"/>
    <property type="evidence" value="ECO:0007669"/>
    <property type="project" value="UniProtKB-KW"/>
</dbReference>
<evidence type="ECO:0000313" key="11">
    <source>
        <dbReference type="Proteomes" id="UP000237271"/>
    </source>
</evidence>
<keyword evidence="6" id="KW-0695">RNA-directed DNA polymerase</keyword>
<dbReference type="Gene3D" id="3.10.10.10">
    <property type="entry name" value="HIV Type 1 Reverse Transcriptase, subunit A, domain 1"/>
    <property type="match status" value="1"/>
</dbReference>
<keyword evidence="3" id="KW-0540">Nuclease</keyword>
<accession>A0A2P4XMT9</accession>
<keyword evidence="4" id="KW-0255">Endonuclease</keyword>
<dbReference type="SUPFAM" id="SSF54160">
    <property type="entry name" value="Chromo domain-like"/>
    <property type="match status" value="1"/>
</dbReference>
<evidence type="ECO:0000256" key="7">
    <source>
        <dbReference type="SAM" id="MobiDB-lite"/>
    </source>
</evidence>
<dbReference type="InterPro" id="IPR043128">
    <property type="entry name" value="Rev_trsase/Diguanyl_cyclase"/>
</dbReference>
<dbReference type="Pfam" id="PF00665">
    <property type="entry name" value="rve"/>
    <property type="match status" value="1"/>
</dbReference>
<dbReference type="GO" id="GO:0004519">
    <property type="term" value="F:endonuclease activity"/>
    <property type="evidence" value="ECO:0007669"/>
    <property type="project" value="UniProtKB-KW"/>
</dbReference>
<organism evidence="10 11">
    <name type="scientific">Phytophthora palmivora</name>
    <dbReference type="NCBI Taxonomy" id="4796"/>
    <lineage>
        <taxon>Eukaryota</taxon>
        <taxon>Sar</taxon>
        <taxon>Stramenopiles</taxon>
        <taxon>Oomycota</taxon>
        <taxon>Peronosporomycetes</taxon>
        <taxon>Peronosporales</taxon>
        <taxon>Peronosporaceae</taxon>
        <taxon>Phytophthora</taxon>
    </lineage>
</organism>
<dbReference type="PROSITE" id="PS50994">
    <property type="entry name" value="INTEGRASE"/>
    <property type="match status" value="1"/>
</dbReference>
<dbReference type="Gene3D" id="2.40.50.40">
    <property type="match status" value="1"/>
</dbReference>
<dbReference type="InterPro" id="IPR000477">
    <property type="entry name" value="RT_dom"/>
</dbReference>
<dbReference type="Pfam" id="PF17917">
    <property type="entry name" value="RT_RNaseH"/>
    <property type="match status" value="1"/>
</dbReference>
<evidence type="ECO:0000256" key="6">
    <source>
        <dbReference type="ARBA" id="ARBA00022918"/>
    </source>
</evidence>
<dbReference type="InterPro" id="IPR012337">
    <property type="entry name" value="RNaseH-like_sf"/>
</dbReference>
<evidence type="ECO:0008006" key="12">
    <source>
        <dbReference type="Google" id="ProtNLM"/>
    </source>
</evidence>
<evidence type="ECO:0000259" key="8">
    <source>
        <dbReference type="PROSITE" id="PS50878"/>
    </source>
</evidence>
<dbReference type="OrthoDB" id="121795at2759"/>
<dbReference type="Gene3D" id="3.30.420.10">
    <property type="entry name" value="Ribonuclease H-like superfamily/Ribonuclease H"/>
    <property type="match status" value="1"/>
</dbReference>
<dbReference type="SUPFAM" id="SSF56672">
    <property type="entry name" value="DNA/RNA polymerases"/>
    <property type="match status" value="1"/>
</dbReference>
<evidence type="ECO:0000256" key="1">
    <source>
        <dbReference type="ARBA" id="ARBA00022679"/>
    </source>
</evidence>
<dbReference type="GO" id="GO:0003964">
    <property type="term" value="F:RNA-directed DNA polymerase activity"/>
    <property type="evidence" value="ECO:0007669"/>
    <property type="project" value="UniProtKB-KW"/>
</dbReference>
<dbReference type="InterPro" id="IPR043502">
    <property type="entry name" value="DNA/RNA_pol_sf"/>
</dbReference>
<dbReference type="InterPro" id="IPR036397">
    <property type="entry name" value="RNaseH_sf"/>
</dbReference>
<evidence type="ECO:0000256" key="4">
    <source>
        <dbReference type="ARBA" id="ARBA00022759"/>
    </source>
</evidence>
<evidence type="ECO:0000256" key="5">
    <source>
        <dbReference type="ARBA" id="ARBA00022801"/>
    </source>
</evidence>
<dbReference type="SUPFAM" id="SSF53098">
    <property type="entry name" value="Ribonuclease H-like"/>
    <property type="match status" value="1"/>
</dbReference>
<feature type="compositionally biased region" description="Basic and acidic residues" evidence="7">
    <location>
        <begin position="1413"/>
        <end position="1422"/>
    </location>
</feature>
<dbReference type="InterPro" id="IPR001584">
    <property type="entry name" value="Integrase_cat-core"/>
</dbReference>
<comment type="caution">
    <text evidence="10">The sequence shown here is derived from an EMBL/GenBank/DDBJ whole genome shotgun (WGS) entry which is preliminary data.</text>
</comment>
<sequence length="1493" mass="170735">MPYCADSGAEMSIISAQKLKELRELGSLVQTTKLKRSIICQTVGKHELTADRSVHMHILLHTAAGPVRPVKSFEVLVVEEDEDEFLLGEDILDDLGISIDRQLEQLARQSKTEDDDPTAFSDETWIGCVPDEEVRQAAETMISKAIENGFPPDEEDKLRTIVFMYDIWRLRLGPDPPAKVPPLDIRLKKGAAPYRCKPRQYPPHLRKFLKEFNEDLVRLGWVFENPSSRWAWPALPVRKPGKEDYRQTNDYRPVNALTEPIAGVMPVLQVITEHVRDMEFFGFFDFIKGFWQLPLAKACQEILSYMTDAKVFTPTRVSQGCCDAALHFQVMMETCFKKLLYKHLLIWIDDLLLYAATVDTYLEKLEELFSLMDDFGLKLSAAKSSLFQRSVKWCGKIINGEGVKHDPDRIKTLREMPLPTTAGELQQFLCACNWMRDSLISYASHVKTLQMRLDLALGTGKRTKRAANKIAVTFTTEEQKAFARVKDCLSTAALLAHPSPDGVLSVFTDASDVGWSVIVTDIPEWKEGEAIANQQHRLLQCLSGTFTGSQENWSVIEKEAFAIVAACDKLSHLLLRPTGFRLYCDHRNLIHVFAPDETVKKHIRGKLLRWALRLGEFRYEIHHIAGEENVWADMVSRWARLPATPRVRRVTTRSQEDTGRLLLRPLDDGDFVWPTLEDVARAQSKFGLKSDRKLCTEGDDGVYRKDNKLWIPTGAKDLFRRVCIIAHCGPQGHRGKDAMLAHIGRVFHVPHLRPCVSGKLPSMPSYSMFPTFVPVWTGFWQAAFYAIMPWSETYRCQERNQALHWDFLYLGEAYGDLQYLLVLKDDASHYCELVKCETPTSEVAADALMDWHSRFGIPRDWISDQGTHFKNEVIEELCTRMKCKQIFSPTYSPWINGSVERVNRDILQVLRVLILDYKLNHRDWPRLIPIVQASLNHTAVPSLAGKTSCELFTGLEPPSPLQAIYLGPEMAPSVQPTQTSAEIESNLAQLRASIQDMHKAVADARLKQTLLNKKKERGDNMVNFSVGDFVLRSRVDEKGQNKLLVTWIGPYVVTEAQPYNVFKVKHLVTGAEADVHASRLKFFADKDLEVTEELLEHIASQGIMLRVRELMHHRWNNMSRCYEIRVGWHGLEAIEDSWEPLATLHKDVGTLVQEYVTRTKDSKLARHLKATPTDDSSTVLMALFMPLAAPQLKSTSHAALVQWRKLRNEYEDEVAMRCNNDPGKTAEILVSVKKSFDSRLLAAWCDFEWDINVADVTDDFILKKIDEIISSIKNNSVPDVAALFKENVVMDMRESDVRERVMQYFVKSREFIDEQGWQGFYTGNEGSRLKCKLLVDSLEPRSLRDEVAAIVKYQNRTAKEDEKELFRLILEKALDQDRDFQRRKRSRGKDISETRRKDNQSESINGQPRTKYRKVERGDKPTAKNNGPRVNQGQKKPEKRDSTPPTGGCLKCRGDHWLIHCKEASGDEEKELLRQMHERRNQNKGLMQTGRDA</sequence>
<dbReference type="Proteomes" id="UP000237271">
    <property type="component" value="Unassembled WGS sequence"/>
</dbReference>
<keyword evidence="11" id="KW-1185">Reference proteome</keyword>
<dbReference type="EMBL" id="NCKW01009526">
    <property type="protein sequence ID" value="POM66819.1"/>
    <property type="molecule type" value="Genomic_DNA"/>
</dbReference>
<dbReference type="InterPro" id="IPR041373">
    <property type="entry name" value="RT_RNaseH"/>
</dbReference>
<dbReference type="PANTHER" id="PTHR37984">
    <property type="entry name" value="PROTEIN CBG26694"/>
    <property type="match status" value="1"/>
</dbReference>
<gene>
    <name evidence="10" type="ORF">PHPALM_17265</name>
</gene>
<evidence type="ECO:0000256" key="3">
    <source>
        <dbReference type="ARBA" id="ARBA00022722"/>
    </source>
</evidence>
<evidence type="ECO:0000259" key="9">
    <source>
        <dbReference type="PROSITE" id="PS50994"/>
    </source>
</evidence>
<dbReference type="InterPro" id="IPR016197">
    <property type="entry name" value="Chromo-like_dom_sf"/>
</dbReference>
<keyword evidence="1" id="KW-0808">Transferase</keyword>
<evidence type="ECO:0000256" key="2">
    <source>
        <dbReference type="ARBA" id="ARBA00022695"/>
    </source>
</evidence>
<feature type="region of interest" description="Disordered" evidence="7">
    <location>
        <begin position="1379"/>
        <end position="1453"/>
    </location>
</feature>
<dbReference type="InterPro" id="IPR050951">
    <property type="entry name" value="Retrovirus_Pol_polyprotein"/>
</dbReference>
<proteinExistence type="predicted"/>
<feature type="compositionally biased region" description="Polar residues" evidence="7">
    <location>
        <begin position="1423"/>
        <end position="1434"/>
    </location>
</feature>
<protein>
    <recommendedName>
        <fullName evidence="12">Reverse transcriptase</fullName>
    </recommendedName>
</protein>
<keyword evidence="2" id="KW-0548">Nucleotidyltransferase</keyword>
<feature type="domain" description="Integrase catalytic" evidence="9">
    <location>
        <begin position="785"/>
        <end position="956"/>
    </location>
</feature>
<reference evidence="10 11" key="1">
    <citation type="journal article" date="2017" name="Genome Biol. Evol.">
        <title>Phytophthora megakarya and P. palmivora, closely related causal agents of cacao black pod rot, underwent increases in genome sizes and gene numbers by different mechanisms.</title>
        <authorList>
            <person name="Ali S.S."/>
            <person name="Shao J."/>
            <person name="Lary D.J."/>
            <person name="Kronmiller B."/>
            <person name="Shen D."/>
            <person name="Strem M.D."/>
            <person name="Amoako-Attah I."/>
            <person name="Akrofi A.Y."/>
            <person name="Begoude B.A."/>
            <person name="Ten Hoopen G.M."/>
            <person name="Coulibaly K."/>
            <person name="Kebe B.I."/>
            <person name="Melnick R.L."/>
            <person name="Guiltinan M.J."/>
            <person name="Tyler B.M."/>
            <person name="Meinhardt L.W."/>
            <person name="Bailey B.A."/>
        </authorList>
    </citation>
    <scope>NUCLEOTIDE SEQUENCE [LARGE SCALE GENOMIC DNA]</scope>
    <source>
        <strain evidence="11">sbr112.9</strain>
    </source>
</reference>
<evidence type="ECO:0000313" key="10">
    <source>
        <dbReference type="EMBL" id="POM66819.1"/>
    </source>
</evidence>
<dbReference type="Pfam" id="PF00078">
    <property type="entry name" value="RVT_1"/>
    <property type="match status" value="1"/>
</dbReference>
<dbReference type="GO" id="GO:0003676">
    <property type="term" value="F:nucleic acid binding"/>
    <property type="evidence" value="ECO:0007669"/>
    <property type="project" value="InterPro"/>
</dbReference>
<dbReference type="Gene3D" id="3.30.70.270">
    <property type="match status" value="2"/>
</dbReference>
<dbReference type="PROSITE" id="PS50878">
    <property type="entry name" value="RT_POL"/>
    <property type="match status" value="1"/>
</dbReference>
<feature type="domain" description="Reverse transcriptase" evidence="8">
    <location>
        <begin position="218"/>
        <end position="398"/>
    </location>
</feature>
<keyword evidence="5" id="KW-0378">Hydrolase</keyword>
<dbReference type="PANTHER" id="PTHR37984:SF5">
    <property type="entry name" value="PROTEIN NYNRIN-LIKE"/>
    <property type="match status" value="1"/>
</dbReference>
<name>A0A2P4XMT9_9STRA</name>
<dbReference type="GO" id="GO:0015074">
    <property type="term" value="P:DNA integration"/>
    <property type="evidence" value="ECO:0007669"/>
    <property type="project" value="InterPro"/>
</dbReference>
<dbReference type="CDD" id="cd09274">
    <property type="entry name" value="RNase_HI_RT_Ty3"/>
    <property type="match status" value="1"/>
</dbReference>
<feature type="compositionally biased region" description="Basic and acidic residues" evidence="7">
    <location>
        <begin position="1388"/>
        <end position="1400"/>
    </location>
</feature>